<dbReference type="Pfam" id="PF02913">
    <property type="entry name" value="FAD-oxidase_C"/>
    <property type="match status" value="1"/>
</dbReference>
<dbReference type="InterPro" id="IPR016171">
    <property type="entry name" value="Vanillyl_alc_oxidase_C-sub2"/>
</dbReference>
<dbReference type="Gene3D" id="1.10.45.10">
    <property type="entry name" value="Vanillyl-alcohol Oxidase, Chain A, domain 4"/>
    <property type="match status" value="1"/>
</dbReference>
<evidence type="ECO:0000256" key="2">
    <source>
        <dbReference type="ARBA" id="ARBA00008000"/>
    </source>
</evidence>
<dbReference type="SUPFAM" id="SSF56176">
    <property type="entry name" value="FAD-binding/transporter-associated domain-like"/>
    <property type="match status" value="1"/>
</dbReference>
<comment type="similarity">
    <text evidence="2">Belongs to the FAD-binding oxidoreductase/transferase type 4 family.</text>
</comment>
<gene>
    <name evidence="7" type="ORF">ACFSKQ_03070</name>
</gene>
<dbReference type="PANTHER" id="PTHR43716">
    <property type="entry name" value="D-2-HYDROXYGLUTARATE DEHYDROGENASE, MITOCHONDRIAL"/>
    <property type="match status" value="1"/>
</dbReference>
<dbReference type="InterPro" id="IPR016164">
    <property type="entry name" value="FAD-linked_Oxase-like_C"/>
</dbReference>
<evidence type="ECO:0000256" key="3">
    <source>
        <dbReference type="ARBA" id="ARBA00022630"/>
    </source>
</evidence>
<sequence length="481" mass="49597">MSLQPLRSLHASRPADRAVLCSRLAEALPPGAFLAGDAVDARYRGAGDAGAEPRFVMRPTSSAEVARCLAACDAAGQPVVVQGGRTGLSGGERVLEGEAVLSLERMASLSAVDRASSSVIAEAGVPLQRVQEAAEAAGLYFGVDLGARGTATVGGNVATNAGGMRVLRYGMYRAQVLGLEAVLADGTVLSSLKGLAKDNAGYDLGQLFIGSEGTLGVVTRAALRLHPKPAGECAAFCALGSVEAAGALLSRLRAALGTALSAFEIILPEIYESVLAHSDAPRPVAARGAVYVLAESHGLDPQREGERFAQELMAACEAGIVEDVALSQSPRDVHRLWALREGCSHHIASLPDCVGCDISLPLATMGAFLTAASAAVRGLDAGARPLVFGHLGDGNLHYIVQTGAPEAVVEAVLRLVREAGGSVSAEHGIGLDKKRWLALSRDRAEIATMRRLKAALDPNAILNRGRIFDPEPEAASGSAGS</sequence>
<dbReference type="Gene3D" id="3.30.465.10">
    <property type="match status" value="1"/>
</dbReference>
<accession>A0ABW5CHM1</accession>
<dbReference type="InterPro" id="IPR051264">
    <property type="entry name" value="FAD-oxidored/transferase_4"/>
</dbReference>
<dbReference type="SUPFAM" id="SSF55103">
    <property type="entry name" value="FAD-linked oxidases, C-terminal domain"/>
    <property type="match status" value="1"/>
</dbReference>
<feature type="domain" description="FAD-binding PCMH-type" evidence="6">
    <location>
        <begin position="48"/>
        <end position="228"/>
    </location>
</feature>
<dbReference type="InterPro" id="IPR016169">
    <property type="entry name" value="FAD-bd_PCMH_sub2"/>
</dbReference>
<keyword evidence="8" id="KW-1185">Reference proteome</keyword>
<keyword evidence="3" id="KW-0285">Flavoprotein</keyword>
<dbReference type="EMBL" id="JBHUIJ010000003">
    <property type="protein sequence ID" value="MFD2236446.1"/>
    <property type="molecule type" value="Genomic_DNA"/>
</dbReference>
<name>A0ABW5CHM1_9HYPH</name>
<dbReference type="Gene3D" id="3.30.70.2740">
    <property type="match status" value="1"/>
</dbReference>
<evidence type="ECO:0000256" key="4">
    <source>
        <dbReference type="ARBA" id="ARBA00022827"/>
    </source>
</evidence>
<dbReference type="PROSITE" id="PS51387">
    <property type="entry name" value="FAD_PCMH"/>
    <property type="match status" value="1"/>
</dbReference>
<comment type="cofactor">
    <cofactor evidence="1">
        <name>FAD</name>
        <dbReference type="ChEBI" id="CHEBI:57692"/>
    </cofactor>
</comment>
<dbReference type="InterPro" id="IPR004113">
    <property type="entry name" value="FAD-bd_oxidored_4_C"/>
</dbReference>
<evidence type="ECO:0000313" key="7">
    <source>
        <dbReference type="EMBL" id="MFD2236446.1"/>
    </source>
</evidence>
<protein>
    <submittedName>
        <fullName evidence="7">FAD-binding oxidoreductase</fullName>
    </submittedName>
</protein>
<keyword evidence="4" id="KW-0274">FAD</keyword>
<dbReference type="InterPro" id="IPR006094">
    <property type="entry name" value="Oxid_FAD_bind_N"/>
</dbReference>
<comment type="caution">
    <text evidence="7">The sequence shown here is derived from an EMBL/GenBank/DDBJ whole genome shotgun (WGS) entry which is preliminary data.</text>
</comment>
<evidence type="ECO:0000256" key="5">
    <source>
        <dbReference type="ARBA" id="ARBA00023002"/>
    </source>
</evidence>
<proteinExistence type="inferred from homology"/>
<evidence type="ECO:0000313" key="8">
    <source>
        <dbReference type="Proteomes" id="UP001597371"/>
    </source>
</evidence>
<dbReference type="PANTHER" id="PTHR43716:SF1">
    <property type="entry name" value="D-2-HYDROXYGLUTARATE DEHYDROGENASE, MITOCHONDRIAL"/>
    <property type="match status" value="1"/>
</dbReference>
<dbReference type="InterPro" id="IPR016166">
    <property type="entry name" value="FAD-bd_PCMH"/>
</dbReference>
<dbReference type="Pfam" id="PF01565">
    <property type="entry name" value="FAD_binding_4"/>
    <property type="match status" value="1"/>
</dbReference>
<dbReference type="RefSeq" id="WP_209738354.1">
    <property type="nucleotide sequence ID" value="NZ_CP072611.1"/>
</dbReference>
<keyword evidence="5" id="KW-0560">Oxidoreductase</keyword>
<reference evidence="8" key="1">
    <citation type="journal article" date="2019" name="Int. J. Syst. Evol. Microbiol.">
        <title>The Global Catalogue of Microorganisms (GCM) 10K type strain sequencing project: providing services to taxonomists for standard genome sequencing and annotation.</title>
        <authorList>
            <consortium name="The Broad Institute Genomics Platform"/>
            <consortium name="The Broad Institute Genome Sequencing Center for Infectious Disease"/>
            <person name="Wu L."/>
            <person name="Ma J."/>
        </authorList>
    </citation>
    <scope>NUCLEOTIDE SEQUENCE [LARGE SCALE GENOMIC DNA]</scope>
    <source>
        <strain evidence="8">ZS-35-S2</strain>
    </source>
</reference>
<dbReference type="Gene3D" id="3.30.70.2190">
    <property type="match status" value="1"/>
</dbReference>
<dbReference type="InterPro" id="IPR036318">
    <property type="entry name" value="FAD-bd_PCMH-like_sf"/>
</dbReference>
<evidence type="ECO:0000256" key="1">
    <source>
        <dbReference type="ARBA" id="ARBA00001974"/>
    </source>
</evidence>
<evidence type="ECO:0000259" key="6">
    <source>
        <dbReference type="PROSITE" id="PS51387"/>
    </source>
</evidence>
<organism evidence="7 8">
    <name type="scientific">Aureimonas populi</name>
    <dbReference type="NCBI Taxonomy" id="1701758"/>
    <lineage>
        <taxon>Bacteria</taxon>
        <taxon>Pseudomonadati</taxon>
        <taxon>Pseudomonadota</taxon>
        <taxon>Alphaproteobacteria</taxon>
        <taxon>Hyphomicrobiales</taxon>
        <taxon>Aurantimonadaceae</taxon>
        <taxon>Aureimonas</taxon>
    </lineage>
</organism>
<dbReference type="Proteomes" id="UP001597371">
    <property type="component" value="Unassembled WGS sequence"/>
</dbReference>